<reference evidence="2 3" key="1">
    <citation type="submission" date="2020-08" db="EMBL/GenBank/DDBJ databases">
        <title>Bridging the membrane lipid divide: bacteria of the FCB group superphylum have the potential to synthesize archaeal ether lipids.</title>
        <authorList>
            <person name="Villanueva L."/>
            <person name="Von Meijenfeldt F.A.B."/>
            <person name="Westbye A.B."/>
            <person name="Yadav S."/>
            <person name="Hopmans E.C."/>
            <person name="Dutilh B.E."/>
            <person name="Sinninghe Damste J.S."/>
        </authorList>
    </citation>
    <scope>NUCLEOTIDE SEQUENCE [LARGE SCALE GENOMIC DNA]</scope>
    <source>
        <strain evidence="2">NIOZ-UU81</strain>
    </source>
</reference>
<dbReference type="InterPro" id="IPR019201">
    <property type="entry name" value="DUF2065"/>
</dbReference>
<keyword evidence="1" id="KW-0812">Transmembrane</keyword>
<comment type="caution">
    <text evidence="2">The sequence shown here is derived from an EMBL/GenBank/DDBJ whole genome shotgun (WGS) entry which is preliminary data.</text>
</comment>
<gene>
    <name evidence="2" type="ORF">H8E79_06655</name>
</gene>
<feature type="transmembrane region" description="Helical" evidence="1">
    <location>
        <begin position="42"/>
        <end position="59"/>
    </location>
</feature>
<evidence type="ECO:0000313" key="3">
    <source>
        <dbReference type="Proteomes" id="UP000599024"/>
    </source>
</evidence>
<dbReference type="AlphaFoldDB" id="A0A8J6N9W4"/>
<dbReference type="Proteomes" id="UP000599024">
    <property type="component" value="Unassembled WGS sequence"/>
</dbReference>
<organism evidence="2 3">
    <name type="scientific">Candidatus Desulfatifera sulfidica</name>
    <dbReference type="NCBI Taxonomy" id="2841691"/>
    <lineage>
        <taxon>Bacteria</taxon>
        <taxon>Pseudomonadati</taxon>
        <taxon>Thermodesulfobacteriota</taxon>
        <taxon>Desulfobulbia</taxon>
        <taxon>Desulfobulbales</taxon>
        <taxon>Desulfobulbaceae</taxon>
        <taxon>Candidatus Desulfatifera</taxon>
    </lineage>
</organism>
<sequence length="67" mass="7338">MKLLVLLVGMVLILEGLPYVVAPEAMREWLKKISTLPNEHVRIIGSVAMGLGFLICWVAQKTSVFGG</sequence>
<accession>A0A8J6N9W4</accession>
<dbReference type="Pfam" id="PF09838">
    <property type="entry name" value="DUF2065"/>
    <property type="match status" value="1"/>
</dbReference>
<dbReference type="EMBL" id="JACNLK010000055">
    <property type="protein sequence ID" value="MBC8208831.1"/>
    <property type="molecule type" value="Genomic_DNA"/>
</dbReference>
<evidence type="ECO:0000256" key="1">
    <source>
        <dbReference type="SAM" id="Phobius"/>
    </source>
</evidence>
<keyword evidence="1" id="KW-0472">Membrane</keyword>
<evidence type="ECO:0000313" key="2">
    <source>
        <dbReference type="EMBL" id="MBC8208831.1"/>
    </source>
</evidence>
<protein>
    <submittedName>
        <fullName evidence="2">DUF2065 domain-containing protein</fullName>
    </submittedName>
</protein>
<keyword evidence="1" id="KW-1133">Transmembrane helix</keyword>
<name>A0A8J6N9W4_9BACT</name>
<proteinExistence type="predicted"/>